<dbReference type="Proteomes" id="UP000269923">
    <property type="component" value="Unassembled WGS sequence"/>
</dbReference>
<dbReference type="Pfam" id="PF13275">
    <property type="entry name" value="S4_2"/>
    <property type="match status" value="1"/>
</dbReference>
<dbReference type="AlphaFoldDB" id="A0A3P2A7V8"/>
<organism evidence="2 3">
    <name type="scientific">Conchiformibius steedae</name>
    <dbReference type="NCBI Taxonomy" id="153493"/>
    <lineage>
        <taxon>Bacteria</taxon>
        <taxon>Pseudomonadati</taxon>
        <taxon>Pseudomonadota</taxon>
        <taxon>Betaproteobacteria</taxon>
        <taxon>Neisseriales</taxon>
        <taxon>Neisseriaceae</taxon>
        <taxon>Conchiformibius</taxon>
    </lineage>
</organism>
<dbReference type="OrthoDB" id="9802835at2"/>
<evidence type="ECO:0000256" key="1">
    <source>
        <dbReference type="PROSITE-ProRule" id="PRU00182"/>
    </source>
</evidence>
<reference evidence="2 3" key="1">
    <citation type="submission" date="2018-11" db="EMBL/GenBank/DDBJ databases">
        <title>Genomes From Bacteria Associated with the Canine Oral Cavity: a Test Case for Automated Genome-Based Taxonomic Assignment.</title>
        <authorList>
            <person name="Coil D.A."/>
            <person name="Jospin G."/>
            <person name="Darling A.E."/>
            <person name="Wallis C."/>
            <person name="Davis I.J."/>
            <person name="Harris S."/>
            <person name="Eisen J.A."/>
            <person name="Holcombe L.J."/>
            <person name="O'Flynn C."/>
        </authorList>
    </citation>
    <scope>NUCLEOTIDE SEQUENCE [LARGE SCALE GENOMIC DNA]</scope>
    <source>
        <strain evidence="2 3">COT-280</strain>
    </source>
</reference>
<protein>
    <submittedName>
        <fullName evidence="2">RNA-binding S4 domain-containing protein</fullName>
    </submittedName>
</protein>
<keyword evidence="1" id="KW-0694">RNA-binding</keyword>
<dbReference type="RefSeq" id="WP_124793771.1">
    <property type="nucleotide sequence ID" value="NZ_RQYC01000001.1"/>
</dbReference>
<dbReference type="InterPro" id="IPR036986">
    <property type="entry name" value="S4_RNA-bd_sf"/>
</dbReference>
<gene>
    <name evidence="2" type="ORF">EII21_00645</name>
</gene>
<dbReference type="Gene3D" id="3.10.290.10">
    <property type="entry name" value="RNA-binding S4 domain"/>
    <property type="match status" value="1"/>
</dbReference>
<keyword evidence="3" id="KW-1185">Reference proteome</keyword>
<dbReference type="PROSITE" id="PS50889">
    <property type="entry name" value="S4"/>
    <property type="match status" value="1"/>
</dbReference>
<dbReference type="EMBL" id="RQYC01000001">
    <property type="protein sequence ID" value="RRD91572.1"/>
    <property type="molecule type" value="Genomic_DNA"/>
</dbReference>
<accession>A0A3P2A7V8</accession>
<comment type="caution">
    <text evidence="2">The sequence shown here is derived from an EMBL/GenBank/DDBJ whole genome shotgun (WGS) entry which is preliminary data.</text>
</comment>
<evidence type="ECO:0000313" key="2">
    <source>
        <dbReference type="EMBL" id="RRD91572.1"/>
    </source>
</evidence>
<dbReference type="SUPFAM" id="SSF55174">
    <property type="entry name" value="Alpha-L RNA-binding motif"/>
    <property type="match status" value="1"/>
</dbReference>
<evidence type="ECO:0000313" key="3">
    <source>
        <dbReference type="Proteomes" id="UP000269923"/>
    </source>
</evidence>
<sequence>MSILVDLEGQEYIALCDLLKLAGVVNSGGHAKTVIAAGEVWRNGAVETRKTAKIRAGETVEYAGECIEVASGTEETDGAC</sequence>
<name>A0A3P2A7V8_9NEIS</name>
<proteinExistence type="predicted"/>
<dbReference type="GO" id="GO:0003723">
    <property type="term" value="F:RNA binding"/>
    <property type="evidence" value="ECO:0007669"/>
    <property type="project" value="UniProtKB-KW"/>
</dbReference>